<comment type="caution">
    <text evidence="3">The sequence shown here is derived from an EMBL/GenBank/DDBJ whole genome shotgun (WGS) entry which is preliminary data.</text>
</comment>
<dbReference type="Pfam" id="PF13472">
    <property type="entry name" value="Lipase_GDSL_2"/>
    <property type="match status" value="1"/>
</dbReference>
<sequence length="407" mass="45091">MKLNRQPRTKYRLGAAVIISVMSLGLLSCQKERINTPILPEKTVHGDKNQQLINYAEPNLRRLATKLHQGHQQVHIVQIGDSHTAADFFSGTLRTLFQQRYGNAGPGFVPPVSIPGQRTATINRITADKKWTLFTSRKDNRSDYPLGGSVAQPRTKNAEVQLKEFKPTGDRYQLQALYQSPLNAKLSVQPSPNGAVSLPATGAEWRFSAPVSTQLPAMATFSQYNEIKLGGWFIKSQHPGVILSALGINGATINMLDKWQTGWEQTLAQLSPDMVILAYGTNEAFNDNLEISAYRQGLKDKIRLIRQQMPNAVILLVGPNDSLKFKTANGCAAQQPVHLNNVIAAQKAVASEERTLFWDWREFMGGSCSIKTWSAQELARPDGVHLSASGYEKSAQALYSQLNQLLR</sequence>
<gene>
    <name evidence="3" type="ORF">M992_0909</name>
</gene>
<dbReference type="InterPro" id="IPR036514">
    <property type="entry name" value="SGNH_hydro_sf"/>
</dbReference>
<dbReference type="OrthoDB" id="7985403at2"/>
<dbReference type="EMBL" id="LGAA01000009">
    <property type="protein sequence ID" value="KPD03619.1"/>
    <property type="molecule type" value="Genomic_DNA"/>
</dbReference>
<dbReference type="Gene3D" id="3.40.50.1110">
    <property type="entry name" value="SGNH hydrolase"/>
    <property type="match status" value="1"/>
</dbReference>
<dbReference type="RefSeq" id="WP_053907502.1">
    <property type="nucleotide sequence ID" value="NZ_CAWMUS010000009.1"/>
</dbReference>
<dbReference type="InterPro" id="IPR051532">
    <property type="entry name" value="Ester_Hydrolysis_Enzymes"/>
</dbReference>
<protein>
    <submittedName>
        <fullName evidence="3">Putative periplasmic protein</fullName>
    </submittedName>
</protein>
<evidence type="ECO:0000313" key="4">
    <source>
        <dbReference type="Proteomes" id="UP000053226"/>
    </source>
</evidence>
<dbReference type="PANTHER" id="PTHR30383">
    <property type="entry name" value="THIOESTERASE 1/PROTEASE 1/LYSOPHOSPHOLIPASE L1"/>
    <property type="match status" value="1"/>
</dbReference>
<dbReference type="Proteomes" id="UP000053226">
    <property type="component" value="Unassembled WGS sequence"/>
</dbReference>
<evidence type="ECO:0000259" key="2">
    <source>
        <dbReference type="Pfam" id="PF22753"/>
    </source>
</evidence>
<accession>A0A0N0Z8R1</accession>
<evidence type="ECO:0000259" key="1">
    <source>
        <dbReference type="Pfam" id="PF13472"/>
    </source>
</evidence>
<feature type="domain" description="Peptidoglycan O-acetylesterase N-terminal" evidence="2">
    <location>
        <begin position="105"/>
        <end position="216"/>
    </location>
</feature>
<evidence type="ECO:0000313" key="3">
    <source>
        <dbReference type="EMBL" id="KPD03619.1"/>
    </source>
</evidence>
<keyword evidence="4" id="KW-1185">Reference proteome</keyword>
<reference evidence="3 4" key="1">
    <citation type="submission" date="2015-07" db="EMBL/GenBank/DDBJ databases">
        <title>ATOL: Assembling a taxonomically balanced genome-scale reconstruction of the evolutionary history of the Enterobacteriaceae.</title>
        <authorList>
            <person name="Plunkett G.III."/>
            <person name="Neeno-Eckwall E.C."/>
            <person name="Glasner J.D."/>
            <person name="Perna N.T."/>
        </authorList>
    </citation>
    <scope>NUCLEOTIDE SEQUENCE [LARGE SCALE GENOMIC DNA]</scope>
    <source>
        <strain evidence="3 4">ATCC 35017</strain>
    </source>
</reference>
<feature type="domain" description="SGNH hydrolase-type esterase" evidence="1">
    <location>
        <begin position="243"/>
        <end position="392"/>
    </location>
</feature>
<dbReference type="SUPFAM" id="SSF52266">
    <property type="entry name" value="SGNH hydrolase"/>
    <property type="match status" value="1"/>
</dbReference>
<organism evidence="3 4">
    <name type="scientific">Moellerella wisconsensis ATCC 35017</name>
    <dbReference type="NCBI Taxonomy" id="1354267"/>
    <lineage>
        <taxon>Bacteria</taxon>
        <taxon>Pseudomonadati</taxon>
        <taxon>Pseudomonadota</taxon>
        <taxon>Gammaproteobacteria</taxon>
        <taxon>Enterobacterales</taxon>
        <taxon>Morganellaceae</taxon>
        <taxon>Moellerella</taxon>
    </lineage>
</organism>
<dbReference type="Pfam" id="PF22753">
    <property type="entry name" value="Ape1_N"/>
    <property type="match status" value="1"/>
</dbReference>
<name>A0A0N0Z8R1_9GAMM</name>
<proteinExistence type="predicted"/>
<dbReference type="Gene3D" id="2.60.120.1360">
    <property type="match status" value="1"/>
</dbReference>
<dbReference type="AlphaFoldDB" id="A0A0N0Z8R1"/>
<dbReference type="GO" id="GO:0016788">
    <property type="term" value="F:hydrolase activity, acting on ester bonds"/>
    <property type="evidence" value="ECO:0007669"/>
    <property type="project" value="UniProtKB-ARBA"/>
</dbReference>
<dbReference type="CDD" id="cd01825">
    <property type="entry name" value="SGNH_hydrolase_peri1"/>
    <property type="match status" value="1"/>
</dbReference>
<dbReference type="PANTHER" id="PTHR30383:SF29">
    <property type="entry name" value="SGNH HYDROLASE-TYPE ESTERASE DOMAIN-CONTAINING PROTEIN"/>
    <property type="match status" value="1"/>
</dbReference>
<dbReference type="PROSITE" id="PS51257">
    <property type="entry name" value="PROKAR_LIPOPROTEIN"/>
    <property type="match status" value="1"/>
</dbReference>
<dbReference type="InterPro" id="IPR013830">
    <property type="entry name" value="SGNH_hydro"/>
</dbReference>
<dbReference type="InterPro" id="IPR055041">
    <property type="entry name" value="Ape1_N"/>
</dbReference>